<feature type="region of interest" description="Disordered" evidence="1">
    <location>
        <begin position="510"/>
        <end position="548"/>
    </location>
</feature>
<proteinExistence type="predicted"/>
<comment type="caution">
    <text evidence="2">The sequence shown here is derived from an EMBL/GenBank/DDBJ whole genome shotgun (WGS) entry which is preliminary data.</text>
</comment>
<feature type="region of interest" description="Disordered" evidence="1">
    <location>
        <begin position="460"/>
        <end position="486"/>
    </location>
</feature>
<feature type="region of interest" description="Disordered" evidence="1">
    <location>
        <begin position="1"/>
        <end position="22"/>
    </location>
</feature>
<feature type="compositionally biased region" description="Basic and acidic residues" evidence="1">
    <location>
        <begin position="533"/>
        <end position="548"/>
    </location>
</feature>
<dbReference type="OrthoDB" id="447439at2759"/>
<keyword evidence="3" id="KW-1185">Reference proteome</keyword>
<gene>
    <name evidence="2" type="ORF">SNEC2469_LOCUS14980</name>
</gene>
<evidence type="ECO:0000313" key="3">
    <source>
        <dbReference type="Proteomes" id="UP000601435"/>
    </source>
</evidence>
<organism evidence="2 3">
    <name type="scientific">Symbiodinium necroappetens</name>
    <dbReference type="NCBI Taxonomy" id="1628268"/>
    <lineage>
        <taxon>Eukaryota</taxon>
        <taxon>Sar</taxon>
        <taxon>Alveolata</taxon>
        <taxon>Dinophyceae</taxon>
        <taxon>Suessiales</taxon>
        <taxon>Symbiodiniaceae</taxon>
        <taxon>Symbiodinium</taxon>
    </lineage>
</organism>
<accession>A0A812TH44</accession>
<reference evidence="2" key="1">
    <citation type="submission" date="2021-02" db="EMBL/GenBank/DDBJ databases">
        <authorList>
            <person name="Dougan E. K."/>
            <person name="Rhodes N."/>
            <person name="Thang M."/>
            <person name="Chan C."/>
        </authorList>
    </citation>
    <scope>NUCLEOTIDE SEQUENCE</scope>
</reference>
<evidence type="ECO:0000256" key="1">
    <source>
        <dbReference type="SAM" id="MobiDB-lite"/>
    </source>
</evidence>
<dbReference type="EMBL" id="CAJNJA010024212">
    <property type="protein sequence ID" value="CAE7523399.1"/>
    <property type="molecule type" value="Genomic_DNA"/>
</dbReference>
<feature type="compositionally biased region" description="Acidic residues" evidence="1">
    <location>
        <begin position="511"/>
        <end position="532"/>
    </location>
</feature>
<name>A0A812TH44_9DINO</name>
<evidence type="ECO:0000313" key="2">
    <source>
        <dbReference type="EMBL" id="CAE7523399.1"/>
    </source>
</evidence>
<sequence>MVQGQGGESPSTESSPEKTRPVMKVLRLQDIRVCSMEATTTALLDSGATHSLRTAVSEQEWLDAEQVAVQLAGSHKLVMRITKSGTLLMPFKGSATGGPDELRAQTIVPMGQLIRTLEYTMVWTPDECYLCDEVGRKLPLQLEGGCPQLKEMEALSLIARLEDRKLDQLHNEVMDTEEKLRVSAMAMETHWTHYLYDYVTKGAFESGLRAVRDAPFFEDLPGECLTNLIPSAGLWSGWDIMKNIGFLSRPQRRRLVSSKRWVVHLFAGKEGHWEIMKLDQGDTTVLELDLDRCAGQDLMRNEVWRMLLWGAKEGKVDVILGGPPGRAHQLLKGGKRDIKSLALVARMMWLYVVAQVGREVNGGGINKDRDVGFVLEYPEGMTAQQKRDRELRGASWEQSQDYWEEVQKILANKNVEVLCTGGPLTPGLDATSKGTMGKGLKYLLAAKYLVPKAFVEAYSGKTPPADDGQDCEAPLPLPGQEPPLADEDLFGDLIGTVHEPDKAIRGVEVAEFPDDEEPSDPGEEEEVAPDDDREGHPDVEEELSKPQKVDNILMQEGDTVVPITKELAWLPDEAEGLSAQLVRDAQQLTGEVLWVVGVSDRQVYSWIMMLWGGYYMDARIIQEEASSIAEVAGLCRGCTAIFIILFDYNQIMTGKFDVNYGGQERLARDHLGLHQRDFEQKDWQFQVLRYFEINDKSRISELIQEWNTR</sequence>
<dbReference type="AlphaFoldDB" id="A0A812TH44"/>
<dbReference type="Proteomes" id="UP000601435">
    <property type="component" value="Unassembled WGS sequence"/>
</dbReference>
<protein>
    <submittedName>
        <fullName evidence="2">Uncharacterized protein</fullName>
    </submittedName>
</protein>